<sequence length="88" mass="10753">MWIEVAGVMYLQERQDQDLIGIDRLSQYIQMTVHRTAGESQRRLVYQKLSQKTQILIRKKYKSKRMLRWKRKCLKSINCHQYQSTNYN</sequence>
<proteinExistence type="predicted"/>
<evidence type="ECO:0000313" key="2">
    <source>
        <dbReference type="Proteomes" id="UP000828390"/>
    </source>
</evidence>
<dbReference type="Proteomes" id="UP000828390">
    <property type="component" value="Unassembled WGS sequence"/>
</dbReference>
<evidence type="ECO:0000313" key="1">
    <source>
        <dbReference type="EMBL" id="KAH3826505.1"/>
    </source>
</evidence>
<dbReference type="EMBL" id="JAIWYP010000005">
    <property type="protein sequence ID" value="KAH3826505.1"/>
    <property type="molecule type" value="Genomic_DNA"/>
</dbReference>
<accession>A0A9D4JVQ4</accession>
<reference evidence="1" key="1">
    <citation type="journal article" date="2019" name="bioRxiv">
        <title>The Genome of the Zebra Mussel, Dreissena polymorpha: A Resource for Invasive Species Research.</title>
        <authorList>
            <person name="McCartney M.A."/>
            <person name="Auch B."/>
            <person name="Kono T."/>
            <person name="Mallez S."/>
            <person name="Zhang Y."/>
            <person name="Obille A."/>
            <person name="Becker A."/>
            <person name="Abrahante J.E."/>
            <person name="Garbe J."/>
            <person name="Badalamenti J.P."/>
            <person name="Herman A."/>
            <person name="Mangelson H."/>
            <person name="Liachko I."/>
            <person name="Sullivan S."/>
            <person name="Sone E.D."/>
            <person name="Koren S."/>
            <person name="Silverstein K.A.T."/>
            <person name="Beckman K.B."/>
            <person name="Gohl D.M."/>
        </authorList>
    </citation>
    <scope>NUCLEOTIDE SEQUENCE</scope>
    <source>
        <strain evidence="1">Duluth1</strain>
        <tissue evidence="1">Whole animal</tissue>
    </source>
</reference>
<dbReference type="AlphaFoldDB" id="A0A9D4JVQ4"/>
<protein>
    <submittedName>
        <fullName evidence="1">Uncharacterized protein</fullName>
    </submittedName>
</protein>
<organism evidence="1 2">
    <name type="scientific">Dreissena polymorpha</name>
    <name type="common">Zebra mussel</name>
    <name type="synonym">Mytilus polymorpha</name>
    <dbReference type="NCBI Taxonomy" id="45954"/>
    <lineage>
        <taxon>Eukaryota</taxon>
        <taxon>Metazoa</taxon>
        <taxon>Spiralia</taxon>
        <taxon>Lophotrochozoa</taxon>
        <taxon>Mollusca</taxon>
        <taxon>Bivalvia</taxon>
        <taxon>Autobranchia</taxon>
        <taxon>Heteroconchia</taxon>
        <taxon>Euheterodonta</taxon>
        <taxon>Imparidentia</taxon>
        <taxon>Neoheterodontei</taxon>
        <taxon>Myida</taxon>
        <taxon>Dreissenoidea</taxon>
        <taxon>Dreissenidae</taxon>
        <taxon>Dreissena</taxon>
    </lineage>
</organism>
<keyword evidence="2" id="KW-1185">Reference proteome</keyword>
<name>A0A9D4JVQ4_DREPO</name>
<comment type="caution">
    <text evidence="1">The sequence shown here is derived from an EMBL/GenBank/DDBJ whole genome shotgun (WGS) entry which is preliminary data.</text>
</comment>
<gene>
    <name evidence="1" type="ORF">DPMN_128411</name>
</gene>
<reference evidence="1" key="2">
    <citation type="submission" date="2020-11" db="EMBL/GenBank/DDBJ databases">
        <authorList>
            <person name="McCartney M.A."/>
            <person name="Auch B."/>
            <person name="Kono T."/>
            <person name="Mallez S."/>
            <person name="Becker A."/>
            <person name="Gohl D.M."/>
            <person name="Silverstein K.A.T."/>
            <person name="Koren S."/>
            <person name="Bechman K.B."/>
            <person name="Herman A."/>
            <person name="Abrahante J.E."/>
            <person name="Garbe J."/>
        </authorList>
    </citation>
    <scope>NUCLEOTIDE SEQUENCE</scope>
    <source>
        <strain evidence="1">Duluth1</strain>
        <tissue evidence="1">Whole animal</tissue>
    </source>
</reference>